<dbReference type="InterPro" id="IPR051606">
    <property type="entry name" value="Polyketide_Oxido-like"/>
</dbReference>
<proteinExistence type="inferred from homology"/>
<evidence type="ECO:0000259" key="2">
    <source>
        <dbReference type="Pfam" id="PF13460"/>
    </source>
</evidence>
<evidence type="ECO:0000256" key="1">
    <source>
        <dbReference type="ARBA" id="ARBA00038376"/>
    </source>
</evidence>
<dbReference type="InterPro" id="IPR016040">
    <property type="entry name" value="NAD(P)-bd_dom"/>
</dbReference>
<name>A0AAD9CUH5_PAPLA</name>
<sequence>MLPVTMWSSHDSSLFPWTPRIDLSYASRRKLSRLLDNIMADDRVCGSALEYIWQPMASYLISPQPQSPNTCPNPSSLSVQGVGSATVRSALARNIPTVAFLRNPTKLPDDIRPGPTLSVVQGDALSKDSLKQAILHTGQPVSAVVLAAPMGSMSTRGKTRYEDITRSVVEVVQEVQKAHGKRIKLWVMAGSAILSHPDFPDRLLNSFMPMAFYEEYIYAWKDLEERFRDVDWSINCPALIKSGEPSGPYYYSTDVLPGYRKPYALTRWIPGQWGYALNIMFSNWMAQPVSFRTLGEFMVDHLDLDTELKHKRVGVLEDPGARK</sequence>
<dbReference type="SUPFAM" id="SSF51735">
    <property type="entry name" value="NAD(P)-binding Rossmann-fold domains"/>
    <property type="match status" value="1"/>
</dbReference>
<dbReference type="Gene3D" id="3.40.50.720">
    <property type="entry name" value="NAD(P)-binding Rossmann-like Domain"/>
    <property type="match status" value="1"/>
</dbReference>
<keyword evidence="4" id="KW-1185">Reference proteome</keyword>
<dbReference type="Pfam" id="PF13460">
    <property type="entry name" value="NAD_binding_10"/>
    <property type="match status" value="1"/>
</dbReference>
<dbReference type="Proteomes" id="UP001182556">
    <property type="component" value="Unassembled WGS sequence"/>
</dbReference>
<accession>A0AAD9CUH5</accession>
<gene>
    <name evidence="3" type="ORF">DB88DRAFT_347331</name>
</gene>
<dbReference type="AlphaFoldDB" id="A0AAD9CUH5"/>
<reference evidence="3" key="1">
    <citation type="submission" date="2023-02" db="EMBL/GenBank/DDBJ databases">
        <title>Identification and recombinant expression of a fungal hydrolase from Papiliotrema laurentii that hydrolyzes apple cutin and clears colloidal polyester polyurethane.</title>
        <authorList>
            <consortium name="DOE Joint Genome Institute"/>
            <person name="Roman V.A."/>
            <person name="Bojanowski C."/>
            <person name="Crable B.R."/>
            <person name="Wagner D.N."/>
            <person name="Hung C.S."/>
            <person name="Nadeau L.J."/>
            <person name="Schratz L."/>
            <person name="Haridas S."/>
            <person name="Pangilinan J."/>
            <person name="Lipzen A."/>
            <person name="Na H."/>
            <person name="Yan M."/>
            <person name="Ng V."/>
            <person name="Grigoriev I.V."/>
            <person name="Spatafora J.W."/>
            <person name="Barlow D."/>
            <person name="Biffinger J."/>
            <person name="Kelley-Loughnane N."/>
            <person name="Varaljay V.A."/>
            <person name="Crookes-Goodson W.J."/>
        </authorList>
    </citation>
    <scope>NUCLEOTIDE SEQUENCE</scope>
    <source>
        <strain evidence="3">5307AH</strain>
    </source>
</reference>
<dbReference type="PANTHER" id="PTHR43355">
    <property type="entry name" value="FLAVIN REDUCTASE (NADPH)"/>
    <property type="match status" value="1"/>
</dbReference>
<comment type="similarity">
    <text evidence="1">Belongs to the avfA family.</text>
</comment>
<dbReference type="PANTHER" id="PTHR43355:SF2">
    <property type="entry name" value="FLAVIN REDUCTASE (NADPH)"/>
    <property type="match status" value="1"/>
</dbReference>
<protein>
    <recommendedName>
        <fullName evidence="2">NAD(P)-binding domain-containing protein</fullName>
    </recommendedName>
</protein>
<feature type="domain" description="NAD(P)-binding" evidence="2">
    <location>
        <begin position="81"/>
        <end position="249"/>
    </location>
</feature>
<dbReference type="EMBL" id="JAODAN010000008">
    <property type="protein sequence ID" value="KAK1922352.1"/>
    <property type="molecule type" value="Genomic_DNA"/>
</dbReference>
<evidence type="ECO:0000313" key="3">
    <source>
        <dbReference type="EMBL" id="KAK1922352.1"/>
    </source>
</evidence>
<organism evidence="3 4">
    <name type="scientific">Papiliotrema laurentii</name>
    <name type="common">Cryptococcus laurentii</name>
    <dbReference type="NCBI Taxonomy" id="5418"/>
    <lineage>
        <taxon>Eukaryota</taxon>
        <taxon>Fungi</taxon>
        <taxon>Dikarya</taxon>
        <taxon>Basidiomycota</taxon>
        <taxon>Agaricomycotina</taxon>
        <taxon>Tremellomycetes</taxon>
        <taxon>Tremellales</taxon>
        <taxon>Rhynchogastremaceae</taxon>
        <taxon>Papiliotrema</taxon>
    </lineage>
</organism>
<evidence type="ECO:0000313" key="4">
    <source>
        <dbReference type="Proteomes" id="UP001182556"/>
    </source>
</evidence>
<comment type="caution">
    <text evidence="3">The sequence shown here is derived from an EMBL/GenBank/DDBJ whole genome shotgun (WGS) entry which is preliminary data.</text>
</comment>
<dbReference type="InterPro" id="IPR036291">
    <property type="entry name" value="NAD(P)-bd_dom_sf"/>
</dbReference>
<dbReference type="GO" id="GO:0016646">
    <property type="term" value="F:oxidoreductase activity, acting on the CH-NH group of donors, NAD or NADP as acceptor"/>
    <property type="evidence" value="ECO:0007669"/>
    <property type="project" value="TreeGrafter"/>
</dbReference>